<evidence type="ECO:0008006" key="3">
    <source>
        <dbReference type="Google" id="ProtNLM"/>
    </source>
</evidence>
<dbReference type="RefSeq" id="WP_127741445.1">
    <property type="nucleotide sequence ID" value="NZ_SACN01000001.1"/>
</dbReference>
<organism evidence="1 2">
    <name type="scientific">Sphingomonas crocodyli</name>
    <dbReference type="NCBI Taxonomy" id="1979270"/>
    <lineage>
        <taxon>Bacteria</taxon>
        <taxon>Pseudomonadati</taxon>
        <taxon>Pseudomonadota</taxon>
        <taxon>Alphaproteobacteria</taxon>
        <taxon>Sphingomonadales</taxon>
        <taxon>Sphingomonadaceae</taxon>
        <taxon>Sphingomonas</taxon>
    </lineage>
</organism>
<gene>
    <name evidence="1" type="ORF">EOD43_04395</name>
</gene>
<reference evidence="1 2" key="1">
    <citation type="submission" date="2019-01" db="EMBL/GenBank/DDBJ databases">
        <authorList>
            <person name="Chen W.-M."/>
        </authorList>
    </citation>
    <scope>NUCLEOTIDE SEQUENCE [LARGE SCALE GENOMIC DNA]</scope>
    <source>
        <strain evidence="1 2">CCP-7</strain>
    </source>
</reference>
<evidence type="ECO:0000313" key="2">
    <source>
        <dbReference type="Proteomes" id="UP000282971"/>
    </source>
</evidence>
<name>A0A437M5Y0_9SPHN</name>
<dbReference type="AlphaFoldDB" id="A0A437M5Y0"/>
<keyword evidence="2" id="KW-1185">Reference proteome</keyword>
<protein>
    <recommendedName>
        <fullName evidence="3">CopG family transcriptional regulator</fullName>
    </recommendedName>
</protein>
<proteinExistence type="predicted"/>
<accession>A0A437M5Y0</accession>
<dbReference type="EMBL" id="SACN01000001">
    <property type="protein sequence ID" value="RVT93140.1"/>
    <property type="molecule type" value="Genomic_DNA"/>
</dbReference>
<dbReference type="Proteomes" id="UP000282971">
    <property type="component" value="Unassembled WGS sequence"/>
</dbReference>
<comment type="caution">
    <text evidence="1">The sequence shown here is derived from an EMBL/GenBank/DDBJ whole genome shotgun (WGS) entry which is preliminary data.</text>
</comment>
<sequence length="140" mass="15855">MAIKGKTRHQLFLPDEISVRLTRMARAQKRARSDLLVEMVDAWMNQRSASEGDDSVAKRLDRLQRSIDETRRETFIISFALFRFLRHHLIYSAALPRPDEAAQAAGQRNYQVFLDGIAQRMGRGPETVTAEGEGGPNDAN</sequence>
<dbReference type="OrthoDB" id="9803941at2"/>
<evidence type="ECO:0000313" key="1">
    <source>
        <dbReference type="EMBL" id="RVT93140.1"/>
    </source>
</evidence>